<comment type="similarity">
    <text evidence="1">Belongs to the glycosyltransferase 28 family.</text>
</comment>
<accession>A0A7J3VSI3</accession>
<dbReference type="PANTHER" id="PTHR21015">
    <property type="entry name" value="UDP-N-ACETYLGLUCOSAMINE--N-ACETYLMURAMYL-(PENTAPEPTIDE) PYROPHOSPHORYL-UNDECAPRENOL N-ACETYLGLUCOSAMINE TRANSFERASE 1"/>
    <property type="match status" value="1"/>
</dbReference>
<dbReference type="AlphaFoldDB" id="A0A7J3VSI3"/>
<dbReference type="Gene3D" id="3.40.50.2000">
    <property type="entry name" value="Glycogen Phosphorylase B"/>
    <property type="match status" value="2"/>
</dbReference>
<comment type="caution">
    <text evidence="2">The sequence shown here is derived from an EMBL/GenBank/DDBJ whole genome shotgun (WGS) entry which is preliminary data.</text>
</comment>
<reference evidence="2" key="1">
    <citation type="journal article" date="2020" name="mSystems">
        <title>Genome- and Community-Level Interaction Insights into Carbon Utilization and Element Cycling Functions of Hydrothermarchaeota in Hydrothermal Sediment.</title>
        <authorList>
            <person name="Zhou Z."/>
            <person name="Liu Y."/>
            <person name="Xu W."/>
            <person name="Pan J."/>
            <person name="Luo Z.H."/>
            <person name="Li M."/>
        </authorList>
    </citation>
    <scope>NUCLEOTIDE SEQUENCE [LARGE SCALE GENOMIC DNA]</scope>
    <source>
        <strain evidence="2">SpSt-1074</strain>
    </source>
</reference>
<name>A0A7J3VSI3_CALS0</name>
<sequence length="388" mass="41970">MFIHVAVCGIGLGHASRSLVVARELMRRGHGVSFSAYGQAVPYLERTGFSPSRVPAVKYGVGDDGVVSVKKTIKENITLPARFLSQVGAEAVNISETGTDCVVSDTRASAVAAAKLMNKPVATILNQYNLLLETRRHRRAAKLAEPALQAAQLIWDLSDVIIVPDLPPPSTISEATLDFPRKIVNRVLYVGPLVDPPAVSQQEMMSLRRTYGGSDKPLVLITISGGLEEKRRLVEKFLEIAPRLSSRFSYVLSTANPGGGESFRVGSFYVSSWVEDLDSMIMAADLVVGRGGLTLITKCMAYGKKMLLIPTPQHGEQNANALKAKELGLAEVYDQDMLDASEFEAVVSDVLENSRMDHAAKTHQSRVRELGGAGRAADAVERLVLNLS</sequence>
<dbReference type="Pfam" id="PF13528">
    <property type="entry name" value="Glyco_trans_1_3"/>
    <property type="match status" value="1"/>
</dbReference>
<dbReference type="EMBL" id="DRXH01000071">
    <property type="protein sequence ID" value="HHM44077.1"/>
    <property type="molecule type" value="Genomic_DNA"/>
</dbReference>
<evidence type="ECO:0000313" key="2">
    <source>
        <dbReference type="EMBL" id="HHM44077.1"/>
    </source>
</evidence>
<protein>
    <recommendedName>
        <fullName evidence="3">Glycosyl transferase family 28 C-terminal domain-containing protein</fullName>
    </recommendedName>
</protein>
<dbReference type="GO" id="GO:0016757">
    <property type="term" value="F:glycosyltransferase activity"/>
    <property type="evidence" value="ECO:0007669"/>
    <property type="project" value="TreeGrafter"/>
</dbReference>
<dbReference type="SUPFAM" id="SSF53756">
    <property type="entry name" value="UDP-Glycosyltransferase/glycogen phosphorylase"/>
    <property type="match status" value="1"/>
</dbReference>
<gene>
    <name evidence="2" type="ORF">ENM31_02105</name>
</gene>
<evidence type="ECO:0000256" key="1">
    <source>
        <dbReference type="ARBA" id="ARBA00006962"/>
    </source>
</evidence>
<proteinExistence type="inferred from homology"/>
<organism evidence="2">
    <name type="scientific">Caldiarchaeum subterraneum</name>
    <dbReference type="NCBI Taxonomy" id="311458"/>
    <lineage>
        <taxon>Archaea</taxon>
        <taxon>Nitrososphaerota</taxon>
        <taxon>Candidatus Caldarchaeales</taxon>
        <taxon>Candidatus Caldarchaeaceae</taxon>
        <taxon>Candidatus Caldarchaeum</taxon>
    </lineage>
</organism>
<evidence type="ECO:0008006" key="3">
    <source>
        <dbReference type="Google" id="ProtNLM"/>
    </source>
</evidence>
<dbReference type="PANTHER" id="PTHR21015:SF22">
    <property type="entry name" value="GLYCOSYLTRANSFERASE"/>
    <property type="match status" value="1"/>
</dbReference>